<keyword evidence="9" id="KW-0547">Nucleotide-binding</keyword>
<feature type="compositionally biased region" description="Basic and acidic residues" evidence="21">
    <location>
        <begin position="394"/>
        <end position="406"/>
    </location>
</feature>
<evidence type="ECO:0000256" key="21">
    <source>
        <dbReference type="SAM" id="MobiDB-lite"/>
    </source>
</evidence>
<feature type="compositionally biased region" description="Low complexity" evidence="21">
    <location>
        <begin position="132"/>
        <end position="148"/>
    </location>
</feature>
<keyword evidence="19" id="KW-0511">Multifunctional enzyme</keyword>
<evidence type="ECO:0000259" key="25">
    <source>
        <dbReference type="Pfam" id="PF13087"/>
    </source>
</evidence>
<evidence type="ECO:0000256" key="10">
    <source>
        <dbReference type="ARBA" id="ARBA00022763"/>
    </source>
</evidence>
<protein>
    <recommendedName>
        <fullName evidence="4">DNA helicase</fullName>
        <ecNumber evidence="4">3.6.4.12</ecNumber>
    </recommendedName>
</protein>
<dbReference type="InterPro" id="IPR026851">
    <property type="entry name" value="Dna2/JHS1_DEXXQ-box"/>
</dbReference>
<feature type="region of interest" description="Disordered" evidence="21">
    <location>
        <begin position="1683"/>
        <end position="1704"/>
    </location>
</feature>
<dbReference type="GO" id="GO:0004519">
    <property type="term" value="F:endonuclease activity"/>
    <property type="evidence" value="ECO:0007669"/>
    <property type="project" value="UniProtKB-KW"/>
</dbReference>
<keyword evidence="17" id="KW-0234">DNA repair</keyword>
<evidence type="ECO:0000256" key="5">
    <source>
        <dbReference type="ARBA" id="ARBA00022485"/>
    </source>
</evidence>
<feature type="region of interest" description="Disordered" evidence="21">
    <location>
        <begin position="278"/>
        <end position="503"/>
    </location>
</feature>
<proteinExistence type="inferred from homology"/>
<dbReference type="InterPro" id="IPR014808">
    <property type="entry name" value="DNA_replication_fac_Dna2_N"/>
</dbReference>
<feature type="domain" description="DNA2/NAM7 helicase-like C-terminal" evidence="25">
    <location>
        <begin position="1441"/>
        <end position="1678"/>
    </location>
</feature>
<dbReference type="CDD" id="cd18041">
    <property type="entry name" value="DEXXQc_DNA2"/>
    <property type="match status" value="1"/>
</dbReference>
<feature type="compositionally biased region" description="Basic residues" evidence="21">
    <location>
        <begin position="1"/>
        <end position="10"/>
    </location>
</feature>
<evidence type="ECO:0000256" key="14">
    <source>
        <dbReference type="ARBA" id="ARBA00023004"/>
    </source>
</evidence>
<keyword evidence="26" id="KW-0255">Endonuclease</keyword>
<name>A0ABP0CFG2_9PEZI</name>
<dbReference type="Gene3D" id="3.40.50.300">
    <property type="entry name" value="P-loop containing nucleotide triphosphate hydrolases"/>
    <property type="match status" value="2"/>
</dbReference>
<keyword evidence="15" id="KW-0411">Iron-sulfur</keyword>
<dbReference type="Gene3D" id="3.90.320.10">
    <property type="match status" value="1"/>
</dbReference>
<dbReference type="InterPro" id="IPR041677">
    <property type="entry name" value="DNA2/NAM7_AAA_11"/>
</dbReference>
<feature type="region of interest" description="Disordered" evidence="21">
    <location>
        <begin position="1755"/>
        <end position="1803"/>
    </location>
</feature>
<dbReference type="PANTHER" id="PTHR43788">
    <property type="entry name" value="DNA2/NAM7 HELICASE FAMILY MEMBER"/>
    <property type="match status" value="1"/>
</dbReference>
<dbReference type="PANTHER" id="PTHR43788:SF8">
    <property type="entry name" value="DNA-BINDING PROTEIN SMUBP-2"/>
    <property type="match status" value="1"/>
</dbReference>
<evidence type="ECO:0000256" key="17">
    <source>
        <dbReference type="ARBA" id="ARBA00023204"/>
    </source>
</evidence>
<evidence type="ECO:0000256" key="15">
    <source>
        <dbReference type="ARBA" id="ARBA00023014"/>
    </source>
</evidence>
<keyword evidence="5" id="KW-0004">4Fe-4S</keyword>
<dbReference type="Pfam" id="PF13086">
    <property type="entry name" value="AAA_11"/>
    <property type="match status" value="2"/>
</dbReference>
<evidence type="ECO:0000256" key="8">
    <source>
        <dbReference type="ARBA" id="ARBA00022723"/>
    </source>
</evidence>
<accession>A0ABP0CFG2</accession>
<keyword evidence="18" id="KW-0539">Nucleus</keyword>
<evidence type="ECO:0000256" key="18">
    <source>
        <dbReference type="ARBA" id="ARBA00023242"/>
    </source>
</evidence>
<keyword evidence="13" id="KW-0067">ATP-binding</keyword>
<feature type="domain" description="DNA replication factor Dna2 N-terminal" evidence="23">
    <location>
        <begin position="683"/>
        <end position="885"/>
    </location>
</feature>
<keyword evidence="8" id="KW-0479">Metal-binding</keyword>
<feature type="domain" description="DNA2/NAM7 helicase helicase" evidence="24">
    <location>
        <begin position="1366"/>
        <end position="1433"/>
    </location>
</feature>
<dbReference type="CDD" id="cd22318">
    <property type="entry name" value="DNA2_N-like"/>
    <property type="match status" value="1"/>
</dbReference>
<evidence type="ECO:0000256" key="16">
    <source>
        <dbReference type="ARBA" id="ARBA00023125"/>
    </source>
</evidence>
<evidence type="ECO:0000256" key="9">
    <source>
        <dbReference type="ARBA" id="ARBA00022741"/>
    </source>
</evidence>
<dbReference type="InterPro" id="IPR022765">
    <property type="entry name" value="Dna2/Cas4_DUF83"/>
</dbReference>
<dbReference type="GO" id="GO:0003678">
    <property type="term" value="F:DNA helicase activity"/>
    <property type="evidence" value="ECO:0007669"/>
    <property type="project" value="UniProtKB-EC"/>
</dbReference>
<evidence type="ECO:0000256" key="2">
    <source>
        <dbReference type="ARBA" id="ARBA00004123"/>
    </source>
</evidence>
<evidence type="ECO:0000259" key="22">
    <source>
        <dbReference type="Pfam" id="PF01930"/>
    </source>
</evidence>
<feature type="compositionally biased region" description="Pro residues" evidence="21">
    <location>
        <begin position="22"/>
        <end position="38"/>
    </location>
</feature>
<keyword evidence="16" id="KW-0238">DNA-binding</keyword>
<evidence type="ECO:0000256" key="19">
    <source>
        <dbReference type="ARBA" id="ARBA00023268"/>
    </source>
</evidence>
<dbReference type="InterPro" id="IPR050534">
    <property type="entry name" value="Coronavir_polyprotein_1ab"/>
</dbReference>
<evidence type="ECO:0000256" key="6">
    <source>
        <dbReference type="ARBA" id="ARBA00022705"/>
    </source>
</evidence>
<feature type="compositionally biased region" description="Basic and acidic residues" evidence="21">
    <location>
        <begin position="1686"/>
        <end position="1701"/>
    </location>
</feature>
<dbReference type="Proteomes" id="UP001642482">
    <property type="component" value="Unassembled WGS sequence"/>
</dbReference>
<feature type="compositionally biased region" description="Basic and acidic residues" evidence="21">
    <location>
        <begin position="1757"/>
        <end position="1775"/>
    </location>
</feature>
<comment type="cofactor">
    <cofactor evidence="1">
        <name>[4Fe-4S] cluster</name>
        <dbReference type="ChEBI" id="CHEBI:49883"/>
    </cofactor>
</comment>
<evidence type="ECO:0000256" key="7">
    <source>
        <dbReference type="ARBA" id="ARBA00022722"/>
    </source>
</evidence>
<evidence type="ECO:0000256" key="4">
    <source>
        <dbReference type="ARBA" id="ARBA00012551"/>
    </source>
</evidence>
<dbReference type="InterPro" id="IPR047187">
    <property type="entry name" value="SF1_C_Upf1"/>
</dbReference>
<keyword evidence="27" id="KW-1185">Reference proteome</keyword>
<evidence type="ECO:0000256" key="13">
    <source>
        <dbReference type="ARBA" id="ARBA00022840"/>
    </source>
</evidence>
<dbReference type="EC" id="3.6.4.12" evidence="4"/>
<evidence type="ECO:0000256" key="3">
    <source>
        <dbReference type="ARBA" id="ARBA00007913"/>
    </source>
</evidence>
<keyword evidence="11 26" id="KW-0378">Hydrolase</keyword>
<dbReference type="SUPFAM" id="SSF52540">
    <property type="entry name" value="P-loop containing nucleoside triphosphate hydrolases"/>
    <property type="match status" value="1"/>
</dbReference>
<dbReference type="Pfam" id="PF13087">
    <property type="entry name" value="AAA_12"/>
    <property type="match status" value="1"/>
</dbReference>
<feature type="compositionally biased region" description="Basic residues" evidence="21">
    <location>
        <begin position="46"/>
        <end position="60"/>
    </location>
</feature>
<dbReference type="CDD" id="cd18808">
    <property type="entry name" value="SF1_C_Upf1"/>
    <property type="match status" value="1"/>
</dbReference>
<dbReference type="InterPro" id="IPR027417">
    <property type="entry name" value="P-loop_NTPase"/>
</dbReference>
<dbReference type="EMBL" id="CAWUHD010000091">
    <property type="protein sequence ID" value="CAK7230146.1"/>
    <property type="molecule type" value="Genomic_DNA"/>
</dbReference>
<comment type="similarity">
    <text evidence="3">Belongs to the DNA2/NAM7 helicase family.</text>
</comment>
<feature type="domain" description="DUF83" evidence="22">
    <location>
        <begin position="888"/>
        <end position="996"/>
    </location>
</feature>
<feature type="region of interest" description="Disordered" evidence="21">
    <location>
        <begin position="1"/>
        <end position="266"/>
    </location>
</feature>
<feature type="compositionally biased region" description="Basic and acidic residues" evidence="21">
    <location>
        <begin position="105"/>
        <end position="115"/>
    </location>
</feature>
<organism evidence="26 27">
    <name type="scientific">Sporothrix eucalyptigena</name>
    <dbReference type="NCBI Taxonomy" id="1812306"/>
    <lineage>
        <taxon>Eukaryota</taxon>
        <taxon>Fungi</taxon>
        <taxon>Dikarya</taxon>
        <taxon>Ascomycota</taxon>
        <taxon>Pezizomycotina</taxon>
        <taxon>Sordariomycetes</taxon>
        <taxon>Sordariomycetidae</taxon>
        <taxon>Ophiostomatales</taxon>
        <taxon>Ophiostomataceae</taxon>
        <taxon>Sporothrix</taxon>
    </lineage>
</organism>
<evidence type="ECO:0000256" key="20">
    <source>
        <dbReference type="ARBA" id="ARBA00047995"/>
    </source>
</evidence>
<evidence type="ECO:0000313" key="27">
    <source>
        <dbReference type="Proteomes" id="UP001642482"/>
    </source>
</evidence>
<keyword evidence="6" id="KW-0235">DNA replication</keyword>
<keyword evidence="12" id="KW-0347">Helicase</keyword>
<keyword evidence="7" id="KW-0540">Nuclease</keyword>
<reference evidence="26 27" key="1">
    <citation type="submission" date="2024-01" db="EMBL/GenBank/DDBJ databases">
        <authorList>
            <person name="Allen C."/>
            <person name="Tagirdzhanova G."/>
        </authorList>
    </citation>
    <scope>NUCLEOTIDE SEQUENCE [LARGE SCALE GENOMIC DNA]</scope>
</reference>
<evidence type="ECO:0000259" key="23">
    <source>
        <dbReference type="Pfam" id="PF08696"/>
    </source>
</evidence>
<feature type="compositionally biased region" description="Polar residues" evidence="21">
    <location>
        <begin position="381"/>
        <end position="393"/>
    </location>
</feature>
<feature type="domain" description="DNA2/NAM7 helicase helicase" evidence="24">
    <location>
        <begin position="1265"/>
        <end position="1352"/>
    </location>
</feature>
<evidence type="ECO:0000256" key="11">
    <source>
        <dbReference type="ARBA" id="ARBA00022801"/>
    </source>
</evidence>
<comment type="caution">
    <text evidence="26">The sequence shown here is derived from an EMBL/GenBank/DDBJ whole genome shotgun (WGS) entry which is preliminary data.</text>
</comment>
<comment type="catalytic activity">
    <reaction evidence="20">
        <text>ATP + H2O = ADP + phosphate + H(+)</text>
        <dbReference type="Rhea" id="RHEA:13065"/>
        <dbReference type="ChEBI" id="CHEBI:15377"/>
        <dbReference type="ChEBI" id="CHEBI:15378"/>
        <dbReference type="ChEBI" id="CHEBI:30616"/>
        <dbReference type="ChEBI" id="CHEBI:43474"/>
        <dbReference type="ChEBI" id="CHEBI:456216"/>
        <dbReference type="EC" id="3.6.4.12"/>
    </reaction>
</comment>
<dbReference type="GO" id="GO:0016787">
    <property type="term" value="F:hydrolase activity"/>
    <property type="evidence" value="ECO:0007669"/>
    <property type="project" value="UniProtKB-KW"/>
</dbReference>
<evidence type="ECO:0000256" key="12">
    <source>
        <dbReference type="ARBA" id="ARBA00022806"/>
    </source>
</evidence>
<dbReference type="InterPro" id="IPR011604">
    <property type="entry name" value="PDDEXK-like_dom_sf"/>
</dbReference>
<evidence type="ECO:0000259" key="24">
    <source>
        <dbReference type="Pfam" id="PF13086"/>
    </source>
</evidence>
<evidence type="ECO:0000313" key="26">
    <source>
        <dbReference type="EMBL" id="CAK7230146.1"/>
    </source>
</evidence>
<feature type="compositionally biased region" description="Polar residues" evidence="21">
    <location>
        <begin position="116"/>
        <end position="130"/>
    </location>
</feature>
<dbReference type="Pfam" id="PF08696">
    <property type="entry name" value="Dna2"/>
    <property type="match status" value="1"/>
</dbReference>
<feature type="compositionally biased region" description="Polar residues" evidence="21">
    <location>
        <begin position="463"/>
        <end position="477"/>
    </location>
</feature>
<gene>
    <name evidence="26" type="primary">dna2</name>
    <name evidence="26" type="ORF">SEUCBS140593_007486</name>
</gene>
<comment type="subcellular location">
    <subcellularLocation>
        <location evidence="2">Nucleus</location>
    </subcellularLocation>
</comment>
<sequence>MNRRPYRHNGNRPWNRNSTHAPRPPNPPLPPPPPPPPIKISETTKGKLKKFQFRPPRTKPAKTDAACPEGGPVEALDPLQGIIKEPAEMAAPDAASKQRGNQRGSQRETQKKNDKSSQPPQISQKTSTKPSPVAEAAQADETAVAPAAGTDLNKENDANAEDNSNALPSTQPSKITPTVAATPEFLSIHVRTPRPRFQWQDLAGTPDTPKTKETLGISPNAKLSWGTGQPDASVPAASGKQGTKRPRSTSPPSSPTNPRSKRVAENVQKFKEVMASATMSNMALEARVPRRRNALTRHRTEIGRSTVRSDTATAVGALGIDQPPNPNSPAQNGLSPRSGPGFRRSLSCNTLLTPTSKRQKTGGIESDLRQARNIDTPCSKPEQTTPSEQSRPSGQKESRLPGREQHPPQPPATHKSGVQVGTDEADQVDRIETAPPVQPISPAAINRLSLTTAEDAAKKDTSMPDTESNGPHRTQQQPQPPSKYATDPNNMSDYGDNDFDEFDDFDDDILAEIDASLAPGPAAAAVASATVDTDTNMAEAAAQDEFCDLDDGLDMVTAADDLLAAAESKSNAPHTATTNTNLVSNVDPGCGAGDMEDNYGDDDDFGDDFDFEAAELAATQAVGRASTTTATTAAAPWANTQSSSQKRRAIQRYLVTNVLISSYHDERQRLCQEKILVVQVDSEKNDSMRAVHLRGDWFDTSAAIKAYVHVLGEFDSSGMCVVDNDHGMLILHPDQLVSSTVVADSFNCTRRAVLQDRVKASGEMSLPLVYGTLLHEIFQEALIANKWGHEFLSGAVDTTIQKHLEELYTIKVDVATAREYLLTRTRELRNWADLFIQPRPKPGAMAVGRNNEQVNMCVSKLLDVEEHVWSPMYGLKGNIDATVQVTMNVGKDSKTLTVPLELKTGRHASSTHQAQTVLYNLLLSDRYDIEIVYGILYYMENSQMMRIPAIRNELRHMIMKRNELACYVRERSVQLPEMLRSRNSCNRCFAQTSCFIYHKLADDGTAETSGMGDKFTEIAGHLTPKHRDFFLKWEDLLTKEEMVGHKLRRELWTMLSVEREKLGRCFGDVIIEEGSAYEEPGTGKINRFRYTFVKENPAPGFSFMDSQLVVGDPIVVSDEDGHFALAIGFVSAIRKQRMDVAVDRRLHNAHIRMPGFDEKTNQVFAGIMEAGKDAALQAKKQIGIKENYGGRSQSNNNSSNIVRYRIDKDEFTNGMATVRNNIVQIMAGHRTNLREIRQLVVDLVPPRFKAVSTQYTLDDSDIESLNIDQKRAIAKVMSAQDYALVLGMPGTGKTTTIAHIIRALVGQGKSVLLTSYTHTAVDNILLKLRASKTPILRLGVPAKVHPEVREFAILAGEPRTSLEDIRSAWHDTPIVATSCLGIGHPIFNERTFDYCIVDEASQITLPICLGPIRMARTFVLVGDHNQLPPLVQSDDARVGGLDISLFKLLSDTHPDSVVNLEHQYRMCEDIMTLSNTLIYNGRLKCGTEALRHRSLHVPDMARLHQHHHNASSMARLTPTSFCAMGSASCWLRDLLRPETRVAFVNTDAIPNSREEAKGNRTVNPCEARLVAQLVEGLLTVGVPASDIGVMTHYRSQLALLRNQLRGISSNAANSSNNGGGVIEMHTADRFQGRDKEVVVLSLVRNNEACNIGDLLKDWRRINVAFTRAKMKLLVIGSRSTLKGGVKNKDKNGGGRGDRDNLNGETGEEMLARFISLMEERSWIYDLPSDALDNHLFEEVPTTQAGTMAMSLGMGRGPEARSPSKDIEDISSHENNNKPGVAARPMAPLRQVAGPNNQATTSRSRRGLMLSLGKENQQRTVQPGKRVGVNAEALLKKRPVLRNLLNDFMGDNLPEYDL</sequence>
<evidence type="ECO:0000256" key="1">
    <source>
        <dbReference type="ARBA" id="ARBA00001966"/>
    </source>
</evidence>
<dbReference type="Pfam" id="PF01930">
    <property type="entry name" value="Cas_Cas4"/>
    <property type="match status" value="1"/>
</dbReference>
<feature type="compositionally biased region" description="Polar residues" evidence="21">
    <location>
        <begin position="346"/>
        <end position="356"/>
    </location>
</feature>
<dbReference type="InterPro" id="IPR041679">
    <property type="entry name" value="DNA2/NAM7-like_C"/>
</dbReference>
<keyword evidence="10" id="KW-0227">DNA damage</keyword>
<keyword evidence="14" id="KW-0408">Iron</keyword>